<comment type="caution">
    <text evidence="1">The sequence shown here is derived from an EMBL/GenBank/DDBJ whole genome shotgun (WGS) entry which is preliminary data.</text>
</comment>
<proteinExistence type="predicted"/>
<evidence type="ECO:0000313" key="1">
    <source>
        <dbReference type="EMBL" id="KAI9463072.1"/>
    </source>
</evidence>
<organism evidence="1 2">
    <name type="scientific">Russula earlei</name>
    <dbReference type="NCBI Taxonomy" id="71964"/>
    <lineage>
        <taxon>Eukaryota</taxon>
        <taxon>Fungi</taxon>
        <taxon>Dikarya</taxon>
        <taxon>Basidiomycota</taxon>
        <taxon>Agaricomycotina</taxon>
        <taxon>Agaricomycetes</taxon>
        <taxon>Russulales</taxon>
        <taxon>Russulaceae</taxon>
        <taxon>Russula</taxon>
    </lineage>
</organism>
<keyword evidence="2" id="KW-1185">Reference proteome</keyword>
<evidence type="ECO:0000313" key="2">
    <source>
        <dbReference type="Proteomes" id="UP001207468"/>
    </source>
</evidence>
<dbReference type="EMBL" id="JAGFNK010000160">
    <property type="protein sequence ID" value="KAI9463072.1"/>
    <property type="molecule type" value="Genomic_DNA"/>
</dbReference>
<name>A0ACC0U4Q9_9AGAM</name>
<reference evidence="1" key="1">
    <citation type="submission" date="2021-03" db="EMBL/GenBank/DDBJ databases">
        <title>Evolutionary priming and transition to the ectomycorrhizal habit in an iconic lineage of mushroom-forming fungi: is preadaptation a requirement?</title>
        <authorList>
            <consortium name="DOE Joint Genome Institute"/>
            <person name="Looney B.P."/>
            <person name="Miyauchi S."/>
            <person name="Morin E."/>
            <person name="Drula E."/>
            <person name="Courty P.E."/>
            <person name="Chicoki N."/>
            <person name="Fauchery L."/>
            <person name="Kohler A."/>
            <person name="Kuo A."/>
            <person name="LaButti K."/>
            <person name="Pangilinan J."/>
            <person name="Lipzen A."/>
            <person name="Riley R."/>
            <person name="Andreopoulos W."/>
            <person name="He G."/>
            <person name="Johnson J."/>
            <person name="Barry K.W."/>
            <person name="Grigoriev I.V."/>
            <person name="Nagy L."/>
            <person name="Hibbett D."/>
            <person name="Henrissat B."/>
            <person name="Matheny P.B."/>
            <person name="Labbe J."/>
            <person name="Martin A.F."/>
        </authorList>
    </citation>
    <scope>NUCLEOTIDE SEQUENCE</scope>
    <source>
        <strain evidence="1">BPL698</strain>
    </source>
</reference>
<sequence>MKAILLIVLGMGCMFGSRAQWNYDSARGQSLNAGYTDLGTNGTAITTNYTGTAMTHDDDNSSVQNIGFTFSFNGKTFTQFVLNTNGFIKLGVDTPSSRKIFYPTIGANGVGSTGPAAGVVYVADSNLIYPFSHDLNNDATGLAEYRVYTSGTTGSRVCTIQYKHVMDKLTPTQYTYMEFQVKLYETTNTIDFVYGTFTASSNTSTLTTAAVGIKGNAPDSSVNVAKGSSTLWNATLSTANNLYFKNKNYSTAGPNFSSRNAVLPDAGRTFRFVSNSTALPVTLVNFSATENNHQVAIHWTTTNEINEKNFEVQRSANATDFTTIGVVAAKDDAATNHYLYTDANLAGTGNVVFYRLQQNDENGRSSFSNTIRISLDGVNDALTVSAMNPFHDAITLQLQTPAAGKAQVSLLYADGRVVTSKELSVPAGSSVVILEEQAHLAKGVYFLRVAKDNAVKTIRLLEE</sequence>
<gene>
    <name evidence="1" type="ORF">F5148DRAFT_1286203</name>
</gene>
<protein>
    <submittedName>
        <fullName evidence="1">Uncharacterized protein</fullName>
    </submittedName>
</protein>
<accession>A0ACC0U4Q9</accession>
<dbReference type="Proteomes" id="UP001207468">
    <property type="component" value="Unassembled WGS sequence"/>
</dbReference>